<proteinExistence type="predicted"/>
<evidence type="ECO:0000313" key="2">
    <source>
        <dbReference type="Proteomes" id="UP000789901"/>
    </source>
</evidence>
<evidence type="ECO:0000313" key="1">
    <source>
        <dbReference type="EMBL" id="CAG8540118.1"/>
    </source>
</evidence>
<accession>A0ABM8W6Q3</accession>
<reference evidence="1 2" key="1">
    <citation type="submission" date="2021-06" db="EMBL/GenBank/DDBJ databases">
        <authorList>
            <person name="Kallberg Y."/>
            <person name="Tangrot J."/>
            <person name="Rosling A."/>
        </authorList>
    </citation>
    <scope>NUCLEOTIDE SEQUENCE [LARGE SCALE GENOMIC DNA]</scope>
    <source>
        <strain evidence="1 2">120-4 pot B 10/14</strain>
    </source>
</reference>
<sequence length="54" mass="6193">MKLVKLKEKVVECCLNHAEDGLQLDNLTLVDPMAKIKRVLNMAIKVGRKRLIDF</sequence>
<comment type="caution">
    <text evidence="1">The sequence shown here is derived from an EMBL/GenBank/DDBJ whole genome shotgun (WGS) entry which is preliminary data.</text>
</comment>
<keyword evidence="2" id="KW-1185">Reference proteome</keyword>
<protein>
    <submittedName>
        <fullName evidence="1">23535_t:CDS:1</fullName>
    </submittedName>
</protein>
<dbReference type="Proteomes" id="UP000789901">
    <property type="component" value="Unassembled WGS sequence"/>
</dbReference>
<dbReference type="EMBL" id="CAJVQB010001544">
    <property type="protein sequence ID" value="CAG8540118.1"/>
    <property type="molecule type" value="Genomic_DNA"/>
</dbReference>
<gene>
    <name evidence="1" type="ORF">GMARGA_LOCUS4039</name>
</gene>
<name>A0ABM8W6Q3_GIGMA</name>
<organism evidence="1 2">
    <name type="scientific">Gigaspora margarita</name>
    <dbReference type="NCBI Taxonomy" id="4874"/>
    <lineage>
        <taxon>Eukaryota</taxon>
        <taxon>Fungi</taxon>
        <taxon>Fungi incertae sedis</taxon>
        <taxon>Mucoromycota</taxon>
        <taxon>Glomeromycotina</taxon>
        <taxon>Glomeromycetes</taxon>
        <taxon>Diversisporales</taxon>
        <taxon>Gigasporaceae</taxon>
        <taxon>Gigaspora</taxon>
    </lineage>
</organism>